<feature type="compositionally biased region" description="Polar residues" evidence="2">
    <location>
        <begin position="173"/>
        <end position="190"/>
    </location>
</feature>
<dbReference type="STRING" id="47427.A0A2H3D4P2"/>
<organism evidence="4 5">
    <name type="scientific">Armillaria gallica</name>
    <name type="common">Bulbous honey fungus</name>
    <name type="synonym">Armillaria bulbosa</name>
    <dbReference type="NCBI Taxonomy" id="47427"/>
    <lineage>
        <taxon>Eukaryota</taxon>
        <taxon>Fungi</taxon>
        <taxon>Dikarya</taxon>
        <taxon>Basidiomycota</taxon>
        <taxon>Agaricomycotina</taxon>
        <taxon>Agaricomycetes</taxon>
        <taxon>Agaricomycetidae</taxon>
        <taxon>Agaricales</taxon>
        <taxon>Marasmiineae</taxon>
        <taxon>Physalacriaceae</taxon>
        <taxon>Armillaria</taxon>
    </lineage>
</organism>
<accession>A0A2H3D4P2</accession>
<feature type="domain" description="Nephrocystin 3-like N-terminal" evidence="3">
    <location>
        <begin position="392"/>
        <end position="551"/>
    </location>
</feature>
<dbReference type="Gene3D" id="3.40.50.300">
    <property type="entry name" value="P-loop containing nucleotide triphosphate hydrolases"/>
    <property type="match status" value="1"/>
</dbReference>
<dbReference type="InterPro" id="IPR056884">
    <property type="entry name" value="NPHP3-like_N"/>
</dbReference>
<protein>
    <recommendedName>
        <fullName evidence="3">Nephrocystin 3-like N-terminal domain-containing protein</fullName>
    </recommendedName>
</protein>
<name>A0A2H3D4P2_ARMGA</name>
<dbReference type="Proteomes" id="UP000217790">
    <property type="component" value="Unassembled WGS sequence"/>
</dbReference>
<dbReference type="AlphaFoldDB" id="A0A2H3D4P2"/>
<dbReference type="PANTHER" id="PTHR10039">
    <property type="entry name" value="AMELOGENIN"/>
    <property type="match status" value="1"/>
</dbReference>
<sequence>MYSTFSSTPPPSSSIGMDKRYCFRRIKAIEILNLPPEWDKRSYYLKMFAGNVYEKTKTYKVKKKDRGTTSTPRWTLDLDLRDVGESETFEVEIYCRQDKGEYRVLGCSEAVMRDILIGEDDTIIIPIRGKLSCANTSLKIFRDNATDYPPITQSACEDQDMSAASQSSPSNSIDPRTQTASDLSGLQPEATSVRSVENDWAAAGKVVEDTVEPNEPSEWISKFIDGIDTLHPAASIALDIVFACVNILKQQTERDKTILQLYEAMIMTYKDASNNRELWQRKQLEPSYIALFQITNECGMFIRGYAKKNRIKRFFSLDVKQKAEEFIQGFTNLRKQLGSDVAKDGLVVTLGVGAKVDTLAMQPLLQDLKPGQELGPKSLCMTGTRTETINSLVSWIANCDNSVLWCSGLAGTGKSSLVGTLHDLLSFHMGSRSRLAAFIRYDRTLYRNSSELITSIAYSLGMFDQRIGEAIAKALRTSRATVKMAPSQSSTQLQLLVQKPLATIPELQNEGPLIVIIDGLDESDVSQELLEVLADGFGSTLPFMRLIVSSRPTEKISRVFKNCQHVHRYQLDTSSDEVKQDIQYFIQQRFASIEDESVWGTHNKEDVITQLAERASGLFIWAAIVCLFLRCNVGPDKSISHRARGRRVGSIWKEGRCPTMHLCSIRRPDCSQGQHDGAYACRACSARRRPFSEAHRCEIRKCGTREIWEPGTSTQII</sequence>
<dbReference type="SUPFAM" id="SSF52540">
    <property type="entry name" value="P-loop containing nucleoside triphosphate hydrolases"/>
    <property type="match status" value="1"/>
</dbReference>
<reference evidence="5" key="1">
    <citation type="journal article" date="2017" name="Nat. Ecol. Evol.">
        <title>Genome expansion and lineage-specific genetic innovations in the forest pathogenic fungi Armillaria.</title>
        <authorList>
            <person name="Sipos G."/>
            <person name="Prasanna A.N."/>
            <person name="Walter M.C."/>
            <person name="O'Connor E."/>
            <person name="Balint B."/>
            <person name="Krizsan K."/>
            <person name="Kiss B."/>
            <person name="Hess J."/>
            <person name="Varga T."/>
            <person name="Slot J."/>
            <person name="Riley R."/>
            <person name="Boka B."/>
            <person name="Rigling D."/>
            <person name="Barry K."/>
            <person name="Lee J."/>
            <person name="Mihaltcheva S."/>
            <person name="LaButti K."/>
            <person name="Lipzen A."/>
            <person name="Waldron R."/>
            <person name="Moloney N.M."/>
            <person name="Sperisen C."/>
            <person name="Kredics L."/>
            <person name="Vagvoelgyi C."/>
            <person name="Patrignani A."/>
            <person name="Fitzpatrick D."/>
            <person name="Nagy I."/>
            <person name="Doyle S."/>
            <person name="Anderson J.B."/>
            <person name="Grigoriev I.V."/>
            <person name="Gueldener U."/>
            <person name="Muensterkoetter M."/>
            <person name="Nagy L.G."/>
        </authorList>
    </citation>
    <scope>NUCLEOTIDE SEQUENCE [LARGE SCALE GENOMIC DNA]</scope>
    <source>
        <strain evidence="5">Ar21-2</strain>
    </source>
</reference>
<evidence type="ECO:0000256" key="2">
    <source>
        <dbReference type="SAM" id="MobiDB-lite"/>
    </source>
</evidence>
<keyword evidence="5" id="KW-1185">Reference proteome</keyword>
<keyword evidence="1" id="KW-0677">Repeat</keyword>
<proteinExistence type="predicted"/>
<evidence type="ECO:0000313" key="5">
    <source>
        <dbReference type="Proteomes" id="UP000217790"/>
    </source>
</evidence>
<dbReference type="InterPro" id="IPR027417">
    <property type="entry name" value="P-loop_NTPase"/>
</dbReference>
<dbReference type="Pfam" id="PF24883">
    <property type="entry name" value="NPHP3_N"/>
    <property type="match status" value="1"/>
</dbReference>
<evidence type="ECO:0000256" key="1">
    <source>
        <dbReference type="ARBA" id="ARBA00022737"/>
    </source>
</evidence>
<feature type="compositionally biased region" description="Low complexity" evidence="2">
    <location>
        <begin position="162"/>
        <end position="172"/>
    </location>
</feature>
<gene>
    <name evidence="4" type="ORF">ARMGADRAFT_351055</name>
</gene>
<dbReference type="EMBL" id="KZ293670">
    <property type="protein sequence ID" value="PBK89080.1"/>
    <property type="molecule type" value="Genomic_DNA"/>
</dbReference>
<evidence type="ECO:0000313" key="4">
    <source>
        <dbReference type="EMBL" id="PBK89080.1"/>
    </source>
</evidence>
<dbReference type="InParanoid" id="A0A2H3D4P2"/>
<dbReference type="OrthoDB" id="163438at2759"/>
<evidence type="ECO:0000259" key="3">
    <source>
        <dbReference type="Pfam" id="PF24883"/>
    </source>
</evidence>
<dbReference type="OMA" id="RDIMENT"/>
<feature type="region of interest" description="Disordered" evidence="2">
    <location>
        <begin position="151"/>
        <end position="190"/>
    </location>
</feature>